<dbReference type="InterPro" id="IPR013098">
    <property type="entry name" value="Ig_I-set"/>
</dbReference>
<dbReference type="Pfam" id="PF07679">
    <property type="entry name" value="I-set"/>
    <property type="match status" value="2"/>
</dbReference>
<comment type="subcellular location">
    <subcellularLocation>
        <location evidence="1">Secreted</location>
    </subcellularLocation>
</comment>
<dbReference type="SMART" id="SM00408">
    <property type="entry name" value="IGc2"/>
    <property type="match status" value="2"/>
</dbReference>
<dbReference type="InterPro" id="IPR007110">
    <property type="entry name" value="Ig-like_dom"/>
</dbReference>
<evidence type="ECO:0000256" key="2">
    <source>
        <dbReference type="ARBA" id="ARBA00022525"/>
    </source>
</evidence>
<dbReference type="GO" id="GO:0005886">
    <property type="term" value="C:plasma membrane"/>
    <property type="evidence" value="ECO:0007669"/>
    <property type="project" value="TreeGrafter"/>
</dbReference>
<dbReference type="GO" id="GO:0030424">
    <property type="term" value="C:axon"/>
    <property type="evidence" value="ECO:0007669"/>
    <property type="project" value="TreeGrafter"/>
</dbReference>
<name>A0A238C1Y4_9BILA</name>
<gene>
    <name evidence="9" type="ORF">X798_01941</name>
</gene>
<evidence type="ECO:0000313" key="10">
    <source>
        <dbReference type="Proteomes" id="UP000242913"/>
    </source>
</evidence>
<dbReference type="SUPFAM" id="SSF48726">
    <property type="entry name" value="Immunoglobulin"/>
    <property type="match status" value="2"/>
</dbReference>
<dbReference type="GO" id="GO:0050808">
    <property type="term" value="P:synapse organization"/>
    <property type="evidence" value="ECO:0007669"/>
    <property type="project" value="TreeGrafter"/>
</dbReference>
<evidence type="ECO:0000256" key="5">
    <source>
        <dbReference type="ARBA" id="ARBA00023157"/>
    </source>
</evidence>
<feature type="domain" description="Ig-like" evidence="8">
    <location>
        <begin position="184"/>
        <end position="266"/>
    </location>
</feature>
<keyword evidence="3 7" id="KW-0732">Signal</keyword>
<dbReference type="PANTHER" id="PTHR45080:SF8">
    <property type="entry name" value="IG-LIKE DOMAIN-CONTAINING PROTEIN"/>
    <property type="match status" value="1"/>
</dbReference>
<feature type="chain" id="PRO_5012511686" evidence="7">
    <location>
        <begin position="22"/>
        <end position="274"/>
    </location>
</feature>
<dbReference type="FunFam" id="2.60.40.10:FF:001749">
    <property type="entry name" value="Neural/ectodermal development factor IMP-L2"/>
    <property type="match status" value="1"/>
</dbReference>
<evidence type="ECO:0000313" key="9">
    <source>
        <dbReference type="EMBL" id="OZC11115.1"/>
    </source>
</evidence>
<dbReference type="GO" id="GO:0008046">
    <property type="term" value="F:axon guidance receptor activity"/>
    <property type="evidence" value="ECO:0007669"/>
    <property type="project" value="TreeGrafter"/>
</dbReference>
<evidence type="ECO:0000256" key="7">
    <source>
        <dbReference type="SAM" id="SignalP"/>
    </source>
</evidence>
<keyword evidence="5" id="KW-1015">Disulfide bond</keyword>
<dbReference type="InterPro" id="IPR013783">
    <property type="entry name" value="Ig-like_fold"/>
</dbReference>
<dbReference type="PANTHER" id="PTHR45080">
    <property type="entry name" value="CONTACTIN 5"/>
    <property type="match status" value="1"/>
</dbReference>
<keyword evidence="4" id="KW-0677">Repeat</keyword>
<evidence type="ECO:0000259" key="8">
    <source>
        <dbReference type="PROSITE" id="PS50835"/>
    </source>
</evidence>
<evidence type="ECO:0000256" key="4">
    <source>
        <dbReference type="ARBA" id="ARBA00022737"/>
    </source>
</evidence>
<dbReference type="GO" id="GO:0005576">
    <property type="term" value="C:extracellular region"/>
    <property type="evidence" value="ECO:0007669"/>
    <property type="project" value="UniProtKB-SubCell"/>
</dbReference>
<dbReference type="OrthoDB" id="6138780at2759"/>
<reference evidence="9 10" key="1">
    <citation type="submission" date="2015-12" db="EMBL/GenBank/DDBJ databases">
        <title>Draft genome of the nematode, Onchocerca flexuosa.</title>
        <authorList>
            <person name="Mitreva M."/>
        </authorList>
    </citation>
    <scope>NUCLEOTIDE SEQUENCE [LARGE SCALE GENOMIC DNA]</scope>
    <source>
        <strain evidence="9">Red Deer</strain>
    </source>
</reference>
<protein>
    <submittedName>
        <fullName evidence="9">Immunoglobulin I-set domain protein</fullName>
    </submittedName>
</protein>
<evidence type="ECO:0000256" key="1">
    <source>
        <dbReference type="ARBA" id="ARBA00004613"/>
    </source>
</evidence>
<keyword evidence="2" id="KW-0964">Secreted</keyword>
<dbReference type="InterPro" id="IPR003599">
    <property type="entry name" value="Ig_sub"/>
</dbReference>
<dbReference type="AlphaFoldDB" id="A0A238C1Y4"/>
<dbReference type="InterPro" id="IPR050958">
    <property type="entry name" value="Cell_Adh-Cytoskel_Orgn"/>
</dbReference>
<evidence type="ECO:0000256" key="3">
    <source>
        <dbReference type="ARBA" id="ARBA00022729"/>
    </source>
</evidence>
<dbReference type="EMBL" id="KZ269982">
    <property type="protein sequence ID" value="OZC11115.1"/>
    <property type="molecule type" value="Genomic_DNA"/>
</dbReference>
<sequence>MFHITHFTMIYLSILIVLTTPTPQQRNIFENRNHILQTDIQKNIDAPNVDLNAEHLTEAPYLHFTKTPKEFEIVAGNEFVLKCEATGIPPPVIEWIYNDNVIHAVNESNAVEKLYNVGLNTIQLAVTASKILVPCNGTKNTAEYKCLANNGHQKLESTTTVAFLSFFTELSEEKAKCSLKHSPPTINVWTDSRFERSGATVQLFCRINGTPQPSVTWYNEENHKLNDVKKYKILSNGDLIIYDTQWEDLGVYTCVASNEYGEDRITAFFYPTEP</sequence>
<organism evidence="9 10">
    <name type="scientific">Onchocerca flexuosa</name>
    <dbReference type="NCBI Taxonomy" id="387005"/>
    <lineage>
        <taxon>Eukaryota</taxon>
        <taxon>Metazoa</taxon>
        <taxon>Ecdysozoa</taxon>
        <taxon>Nematoda</taxon>
        <taxon>Chromadorea</taxon>
        <taxon>Rhabditida</taxon>
        <taxon>Spirurina</taxon>
        <taxon>Spiruromorpha</taxon>
        <taxon>Filarioidea</taxon>
        <taxon>Onchocercidae</taxon>
        <taxon>Onchocerca</taxon>
    </lineage>
</organism>
<feature type="domain" description="Ig-like" evidence="8">
    <location>
        <begin position="60"/>
        <end position="162"/>
    </location>
</feature>
<proteinExistence type="predicted"/>
<dbReference type="PROSITE" id="PS50835">
    <property type="entry name" value="IG_LIKE"/>
    <property type="match status" value="2"/>
</dbReference>
<dbReference type="Gene3D" id="2.60.40.10">
    <property type="entry name" value="Immunoglobulins"/>
    <property type="match status" value="2"/>
</dbReference>
<dbReference type="GO" id="GO:0007156">
    <property type="term" value="P:homophilic cell adhesion via plasma membrane adhesion molecules"/>
    <property type="evidence" value="ECO:0007669"/>
    <property type="project" value="TreeGrafter"/>
</dbReference>
<dbReference type="InterPro" id="IPR036179">
    <property type="entry name" value="Ig-like_dom_sf"/>
</dbReference>
<keyword evidence="6" id="KW-0393">Immunoglobulin domain</keyword>
<keyword evidence="10" id="KW-1185">Reference proteome</keyword>
<evidence type="ECO:0000256" key="6">
    <source>
        <dbReference type="ARBA" id="ARBA00023319"/>
    </source>
</evidence>
<dbReference type="InterPro" id="IPR003598">
    <property type="entry name" value="Ig_sub2"/>
</dbReference>
<dbReference type="SMART" id="SM00409">
    <property type="entry name" value="IG"/>
    <property type="match status" value="2"/>
</dbReference>
<feature type="signal peptide" evidence="7">
    <location>
        <begin position="1"/>
        <end position="21"/>
    </location>
</feature>
<accession>A0A238C1Y4</accession>
<dbReference type="GO" id="GO:0043025">
    <property type="term" value="C:neuronal cell body"/>
    <property type="evidence" value="ECO:0007669"/>
    <property type="project" value="TreeGrafter"/>
</dbReference>
<dbReference type="Proteomes" id="UP000242913">
    <property type="component" value="Unassembled WGS sequence"/>
</dbReference>